<dbReference type="EMBL" id="JARBDR010000640">
    <property type="protein sequence ID" value="KAJ8309841.1"/>
    <property type="molecule type" value="Genomic_DNA"/>
</dbReference>
<name>A0ABQ9EZV8_TEGGR</name>
<evidence type="ECO:0000313" key="5">
    <source>
        <dbReference type="Proteomes" id="UP001217089"/>
    </source>
</evidence>
<evidence type="ECO:0000256" key="1">
    <source>
        <dbReference type="ARBA" id="ARBA00022679"/>
    </source>
</evidence>
<protein>
    <recommendedName>
        <fullName evidence="3">GDP-fucose pyrophosphorylase domain-containing protein</fullName>
    </recommendedName>
</protein>
<keyword evidence="2" id="KW-0547">Nucleotide-binding</keyword>
<sequence length="230" mass="26082">MMGHQENISNLSEACVMHSVIPKDSYISDSSIVEFCQFDIPVHIGTNSIISNCSVSLEECPYKIKSRQLLEIPDDVFMHTIPVDVDGVTKFVTLILDIYDNPKQESPIENLSFLGISMKKFCSLFETVLQFILSGQSYPNNGVHIARNCNISLWDACLFPVEDTASESFLKSLEIVKSVRKNCRLIDLKTLKLVSIADIIYLKSYKFMLAKRNQLFVKIQHKALDSDKHI</sequence>
<keyword evidence="1" id="KW-0808">Transferase</keyword>
<proteinExistence type="predicted"/>
<dbReference type="PANTHER" id="PTHR15045:SF1">
    <property type="entry name" value="FUCOSE-1-PHOSPHATE GUANYLYLTRANSFERASE"/>
    <property type="match status" value="1"/>
</dbReference>
<accession>A0ABQ9EZV8</accession>
<feature type="domain" description="GDP-fucose pyrophosphorylase" evidence="3">
    <location>
        <begin position="10"/>
        <end position="162"/>
    </location>
</feature>
<evidence type="ECO:0000259" key="3">
    <source>
        <dbReference type="Pfam" id="PF07959"/>
    </source>
</evidence>
<keyword evidence="5" id="KW-1185">Reference proteome</keyword>
<dbReference type="InterPro" id="IPR012887">
    <property type="entry name" value="GDP_fucose_pyrophosphorylase"/>
</dbReference>
<reference evidence="4 5" key="1">
    <citation type="submission" date="2022-12" db="EMBL/GenBank/DDBJ databases">
        <title>Chromosome-level genome of Tegillarca granosa.</title>
        <authorList>
            <person name="Kim J."/>
        </authorList>
    </citation>
    <scope>NUCLEOTIDE SEQUENCE [LARGE SCALE GENOMIC DNA]</scope>
    <source>
        <strain evidence="4">Teg-2019</strain>
        <tissue evidence="4">Adductor muscle</tissue>
    </source>
</reference>
<comment type="caution">
    <text evidence="4">The sequence shown here is derived from an EMBL/GenBank/DDBJ whole genome shotgun (WGS) entry which is preliminary data.</text>
</comment>
<evidence type="ECO:0000256" key="2">
    <source>
        <dbReference type="ARBA" id="ARBA00022741"/>
    </source>
</evidence>
<gene>
    <name evidence="4" type="ORF">KUTeg_011706</name>
</gene>
<dbReference type="PANTHER" id="PTHR15045">
    <property type="entry name" value="FUCOSE-1-PHOSPHATE GUANYLYLTRANSFERASE"/>
    <property type="match status" value="1"/>
</dbReference>
<dbReference type="Pfam" id="PF07959">
    <property type="entry name" value="Fucose_pyrophosphorylase"/>
    <property type="match status" value="1"/>
</dbReference>
<evidence type="ECO:0000313" key="4">
    <source>
        <dbReference type="EMBL" id="KAJ8309841.1"/>
    </source>
</evidence>
<dbReference type="Proteomes" id="UP001217089">
    <property type="component" value="Unassembled WGS sequence"/>
</dbReference>
<organism evidence="4 5">
    <name type="scientific">Tegillarca granosa</name>
    <name type="common">Malaysian cockle</name>
    <name type="synonym">Anadara granosa</name>
    <dbReference type="NCBI Taxonomy" id="220873"/>
    <lineage>
        <taxon>Eukaryota</taxon>
        <taxon>Metazoa</taxon>
        <taxon>Spiralia</taxon>
        <taxon>Lophotrochozoa</taxon>
        <taxon>Mollusca</taxon>
        <taxon>Bivalvia</taxon>
        <taxon>Autobranchia</taxon>
        <taxon>Pteriomorphia</taxon>
        <taxon>Arcoida</taxon>
        <taxon>Arcoidea</taxon>
        <taxon>Arcidae</taxon>
        <taxon>Tegillarca</taxon>
    </lineage>
</organism>